<dbReference type="Gene3D" id="3.40.50.2300">
    <property type="match status" value="2"/>
</dbReference>
<accession>A0ABW3VUR0</accession>
<organism evidence="7 8">
    <name type="scientific">Nocardioides ginsengisoli</name>
    <dbReference type="NCBI Taxonomy" id="363868"/>
    <lineage>
        <taxon>Bacteria</taxon>
        <taxon>Bacillati</taxon>
        <taxon>Actinomycetota</taxon>
        <taxon>Actinomycetes</taxon>
        <taxon>Propionibacteriales</taxon>
        <taxon>Nocardioidaceae</taxon>
        <taxon>Nocardioides</taxon>
    </lineage>
</organism>
<evidence type="ECO:0000256" key="5">
    <source>
        <dbReference type="SAM" id="SignalP"/>
    </source>
</evidence>
<comment type="similarity">
    <text evidence="1">Belongs to the leucine-binding protein family.</text>
</comment>
<dbReference type="SUPFAM" id="SSF53822">
    <property type="entry name" value="Periplasmic binding protein-like I"/>
    <property type="match status" value="1"/>
</dbReference>
<dbReference type="PROSITE" id="PS51257">
    <property type="entry name" value="PROKAR_LIPOPROTEIN"/>
    <property type="match status" value="1"/>
</dbReference>
<sequence length="409" mass="41460">MKSTSAGRRRLVAAGALGLAMATSLAACGGGADSASGSGAFKIGVIVDQSGPVRTVSAPQLVGLKAAVRAVNDGGGVDGHKIELVIRDDGSDAAKGVAAFRELVDKYHVTTVTGFTSSATIPGVVNFAEQSKVSMLAAGVPGDLLNPVNPVVFTTVASINAQGTAAVDYLKTLVDDGKLPANPKVAMFHYSSPAGESWKSAVEPYLKEVGFDLVASETAAVGAPSYSAAVEAIVAAKPDAVLLTAAETDLINMMKSAQAAGLDPKIPIVNYSFGSGATALEGVSKLGFTDYVASTPFNSSGDNAGSKAYVDAIAKAGGNPNQVMVPEGYAQVQMIVDVLEKCGYPCSSDKFLDIVGDFDSDLGGLAFGPVKYDDKQHFGPTSVAFLGWDDASSSAKPVKSGIPLAGPAS</sequence>
<dbReference type="PRINTS" id="PR00337">
    <property type="entry name" value="LEUILEVALBP"/>
</dbReference>
<feature type="signal peptide" evidence="5">
    <location>
        <begin position="1"/>
        <end position="26"/>
    </location>
</feature>
<evidence type="ECO:0000256" key="4">
    <source>
        <dbReference type="ARBA" id="ARBA00022970"/>
    </source>
</evidence>
<dbReference type="Pfam" id="PF13458">
    <property type="entry name" value="Peripla_BP_6"/>
    <property type="match status" value="1"/>
</dbReference>
<dbReference type="RefSeq" id="WP_367917711.1">
    <property type="nucleotide sequence ID" value="NZ_BAABAC010000005.1"/>
</dbReference>
<evidence type="ECO:0000313" key="7">
    <source>
        <dbReference type="EMBL" id="MFD1246811.1"/>
    </source>
</evidence>
<feature type="domain" description="Leucine-binding protein" evidence="6">
    <location>
        <begin position="42"/>
        <end position="389"/>
    </location>
</feature>
<evidence type="ECO:0000256" key="1">
    <source>
        <dbReference type="ARBA" id="ARBA00010062"/>
    </source>
</evidence>
<evidence type="ECO:0000256" key="2">
    <source>
        <dbReference type="ARBA" id="ARBA00022448"/>
    </source>
</evidence>
<proteinExistence type="inferred from homology"/>
<gene>
    <name evidence="7" type="ORF">ACFQ3F_03320</name>
</gene>
<comment type="caution">
    <text evidence="7">The sequence shown here is derived from an EMBL/GenBank/DDBJ whole genome shotgun (WGS) entry which is preliminary data.</text>
</comment>
<dbReference type="InterPro" id="IPR028081">
    <property type="entry name" value="Leu-bd"/>
</dbReference>
<dbReference type="Proteomes" id="UP001597229">
    <property type="component" value="Unassembled WGS sequence"/>
</dbReference>
<reference evidence="8" key="1">
    <citation type="journal article" date="2019" name="Int. J. Syst. Evol. Microbiol.">
        <title>The Global Catalogue of Microorganisms (GCM) 10K type strain sequencing project: providing services to taxonomists for standard genome sequencing and annotation.</title>
        <authorList>
            <consortium name="The Broad Institute Genomics Platform"/>
            <consortium name="The Broad Institute Genome Sequencing Center for Infectious Disease"/>
            <person name="Wu L."/>
            <person name="Ma J."/>
        </authorList>
    </citation>
    <scope>NUCLEOTIDE SEQUENCE [LARGE SCALE GENOMIC DNA]</scope>
    <source>
        <strain evidence="8">CCUG 52478</strain>
    </source>
</reference>
<dbReference type="PANTHER" id="PTHR30483">
    <property type="entry name" value="LEUCINE-SPECIFIC-BINDING PROTEIN"/>
    <property type="match status" value="1"/>
</dbReference>
<name>A0ABW3VUR0_9ACTN</name>
<evidence type="ECO:0000313" key="8">
    <source>
        <dbReference type="Proteomes" id="UP001597229"/>
    </source>
</evidence>
<keyword evidence="2" id="KW-0813">Transport</keyword>
<dbReference type="EMBL" id="JBHTLX010000005">
    <property type="protein sequence ID" value="MFD1246811.1"/>
    <property type="molecule type" value="Genomic_DNA"/>
</dbReference>
<evidence type="ECO:0000259" key="6">
    <source>
        <dbReference type="Pfam" id="PF13458"/>
    </source>
</evidence>
<dbReference type="InterPro" id="IPR000709">
    <property type="entry name" value="Leu_Ile_Val-bd"/>
</dbReference>
<dbReference type="InterPro" id="IPR051010">
    <property type="entry name" value="BCAA_transport"/>
</dbReference>
<keyword evidence="3 5" id="KW-0732">Signal</keyword>
<keyword evidence="8" id="KW-1185">Reference proteome</keyword>
<feature type="chain" id="PRO_5045772346" evidence="5">
    <location>
        <begin position="27"/>
        <end position="409"/>
    </location>
</feature>
<keyword evidence="4" id="KW-0029">Amino-acid transport</keyword>
<protein>
    <submittedName>
        <fullName evidence="7">ABC transporter substrate-binding protein</fullName>
    </submittedName>
</protein>
<evidence type="ECO:0000256" key="3">
    <source>
        <dbReference type="ARBA" id="ARBA00022729"/>
    </source>
</evidence>
<dbReference type="PANTHER" id="PTHR30483:SF6">
    <property type="entry name" value="PERIPLASMIC BINDING PROTEIN OF ABC TRANSPORTER FOR NATURAL AMINO ACIDS"/>
    <property type="match status" value="1"/>
</dbReference>
<dbReference type="InterPro" id="IPR028082">
    <property type="entry name" value="Peripla_BP_I"/>
</dbReference>